<dbReference type="GO" id="GO:0016491">
    <property type="term" value="F:oxidoreductase activity"/>
    <property type="evidence" value="ECO:0007669"/>
    <property type="project" value="UniProtKB-KW"/>
</dbReference>
<dbReference type="OrthoDB" id="542013at2759"/>
<feature type="signal peptide" evidence="4">
    <location>
        <begin position="1"/>
        <end position="21"/>
    </location>
</feature>
<dbReference type="Pfam" id="PF00106">
    <property type="entry name" value="adh_short"/>
    <property type="match status" value="1"/>
</dbReference>
<name>A0A5J4X4N8_9EUKA</name>
<accession>A0A5J4X4N8</accession>
<protein>
    <submittedName>
        <fullName evidence="5">Putative 17 beta-hydroxysteroid dehydrogenase type 3</fullName>
    </submittedName>
</protein>
<dbReference type="PRINTS" id="PR00081">
    <property type="entry name" value="GDHRDH"/>
</dbReference>
<dbReference type="EMBL" id="SNRW01000272">
    <property type="protein sequence ID" value="KAA6402204.1"/>
    <property type="molecule type" value="Genomic_DNA"/>
</dbReference>
<evidence type="ECO:0000313" key="6">
    <source>
        <dbReference type="Proteomes" id="UP000324800"/>
    </source>
</evidence>
<evidence type="ECO:0000256" key="4">
    <source>
        <dbReference type="SAM" id="SignalP"/>
    </source>
</evidence>
<keyword evidence="3" id="KW-0472">Membrane</keyword>
<comment type="subcellular location">
    <subcellularLocation>
        <location evidence="1">Endoplasmic reticulum</location>
    </subcellularLocation>
</comment>
<dbReference type="GO" id="GO:0005783">
    <property type="term" value="C:endoplasmic reticulum"/>
    <property type="evidence" value="ECO:0007669"/>
    <property type="project" value="UniProtKB-SubCell"/>
</dbReference>
<gene>
    <name evidence="5" type="ORF">EZS28_002272</name>
</gene>
<evidence type="ECO:0000256" key="2">
    <source>
        <dbReference type="ARBA" id="ARBA00023002"/>
    </source>
</evidence>
<keyword evidence="4" id="KW-0732">Signal</keyword>
<dbReference type="AlphaFoldDB" id="A0A5J4X4N8"/>
<reference evidence="5 6" key="1">
    <citation type="submission" date="2019-03" db="EMBL/GenBank/DDBJ databases">
        <title>Single cell metagenomics reveals metabolic interactions within the superorganism composed of flagellate Streblomastix strix and complex community of Bacteroidetes bacteria on its surface.</title>
        <authorList>
            <person name="Treitli S.C."/>
            <person name="Kolisko M."/>
            <person name="Husnik F."/>
            <person name="Keeling P."/>
            <person name="Hampl V."/>
        </authorList>
    </citation>
    <scope>NUCLEOTIDE SEQUENCE [LARGE SCALE GENOMIC DNA]</scope>
    <source>
        <strain evidence="5">ST1C</strain>
    </source>
</reference>
<dbReference type="InterPro" id="IPR002347">
    <property type="entry name" value="SDR_fam"/>
</dbReference>
<comment type="caution">
    <text evidence="5">The sequence shown here is derived from an EMBL/GenBank/DDBJ whole genome shotgun (WGS) entry which is preliminary data.</text>
</comment>
<feature type="transmembrane region" description="Helical" evidence="3">
    <location>
        <begin position="170"/>
        <end position="189"/>
    </location>
</feature>
<keyword evidence="2" id="KW-0560">Oxidoreductase</keyword>
<dbReference type="Gene3D" id="3.40.50.720">
    <property type="entry name" value="NAD(P)-binding Rossmann-like Domain"/>
    <property type="match status" value="1"/>
</dbReference>
<keyword evidence="3" id="KW-0812">Transmembrane</keyword>
<feature type="transmembrane region" description="Helical" evidence="3">
    <location>
        <begin position="863"/>
        <end position="882"/>
    </location>
</feature>
<proteinExistence type="predicted"/>
<dbReference type="InterPro" id="IPR020904">
    <property type="entry name" value="Sc_DH/Rdtase_CS"/>
</dbReference>
<dbReference type="SUPFAM" id="SSF51735">
    <property type="entry name" value="NAD(P)-binding Rossmann-fold domains"/>
    <property type="match status" value="1"/>
</dbReference>
<dbReference type="PANTHER" id="PTHR43899">
    <property type="entry name" value="RH59310P"/>
    <property type="match status" value="1"/>
</dbReference>
<dbReference type="PANTHER" id="PTHR43899:SF4">
    <property type="entry name" value="17 BETA-HYDROXYSTEROID DEHYDROGENASE TYPE 3"/>
    <property type="match status" value="1"/>
</dbReference>
<feature type="chain" id="PRO_5023876210" evidence="4">
    <location>
        <begin position="22"/>
        <end position="884"/>
    </location>
</feature>
<evidence type="ECO:0000256" key="1">
    <source>
        <dbReference type="ARBA" id="ARBA00004240"/>
    </source>
</evidence>
<feature type="transmembrane region" description="Helical" evidence="3">
    <location>
        <begin position="209"/>
        <end position="229"/>
    </location>
</feature>
<evidence type="ECO:0000256" key="3">
    <source>
        <dbReference type="SAM" id="Phobius"/>
    </source>
</evidence>
<keyword evidence="3" id="KW-1133">Transmembrane helix</keyword>
<evidence type="ECO:0000313" key="5">
    <source>
        <dbReference type="EMBL" id="KAA6402204.1"/>
    </source>
</evidence>
<dbReference type="InterPro" id="IPR036291">
    <property type="entry name" value="NAD(P)-bd_dom_sf"/>
</dbReference>
<feature type="transmembrane region" description="Helical" evidence="3">
    <location>
        <begin position="275"/>
        <end position="294"/>
    </location>
</feature>
<dbReference type="Proteomes" id="UP000324800">
    <property type="component" value="Unassembled WGS sequence"/>
</dbReference>
<sequence length="884" mass="98089">MRKINIVSFLLGYLIPQLIVCFSKPLDLKTRYGEGYAFITGGNSGIGEQFAKKLAKQGFNLIILAQNEERLNQTKASLKEIDSTIDVRTIKADLSSDPVQVTKDIIQQLEGLDISILYFNAGLGVMDKTSSPTEKTLHMFRSNIITHQYLFQELYPKLSRRQTATKRRGAALFTYSGLAFLISPGSVLYAATKAYMGHLGECLATEAEFVYYGIDVVSIYPGISNTRFFKREQEEKMPKMMGRVTRVDSGFQGIIGRIVMKLIDANIFIKIVQKAGSASFMIIILVLASLSLGFPDDIGEHRETFHGSTTVGQTIQKSANAPCSLSVTSGGPYITVDSALQQICNDGYEITLVNQQHQESVIIDKQTEVLIKGTVSGQTQTIWQAQTGFRPETLIKQKRGTLSIVNIDFRFVIVGVSAQPWNIIISVQPDLDIDENPVDFPTLVVNNCNFQGFGKASTFVNQMINVVNASQVFIHSCTFRSTHSIQVLIQASEYRTFTVDQTNFTDINGDIVDAIELSDGRENIQHVIEITGNRFDRCATSIVGTVAIWTSKSTEDDTLKINNNHFINCTGQMTGGINLNYKEYGTIQFYQNVFQSNVMDGQDDNYGGDASIQKMTALKEQDVVLKDQDIVQYYKNTFAGSTTDNPYSVFQYVQYGQDSGYFNLRSASGQCWDPQFESGGNYDGCACTEQSHPNFCACPTNVPISTQEKCYFVKLPPCTGVSQPTGECKCSPSVYPSYCQCPLNNDDFSYTKYQCEREKKYALLPQCTINTTTPQGGCKCTADQHPIQPTPCACPLNNVGDYTKLQCEIDTQQEPTDPFDCERDLQADTPTYRCACPDKEDKAKWDSDPRTKKGFVCADASESVKVVIGVVLAVIVIPILIVQI</sequence>
<dbReference type="InterPro" id="IPR051019">
    <property type="entry name" value="VLCFA-Steroid_DH"/>
</dbReference>
<dbReference type="SUPFAM" id="SSF51126">
    <property type="entry name" value="Pectin lyase-like"/>
    <property type="match status" value="1"/>
</dbReference>
<dbReference type="InterPro" id="IPR011050">
    <property type="entry name" value="Pectin_lyase_fold/virulence"/>
</dbReference>
<organism evidence="5 6">
    <name type="scientific">Streblomastix strix</name>
    <dbReference type="NCBI Taxonomy" id="222440"/>
    <lineage>
        <taxon>Eukaryota</taxon>
        <taxon>Metamonada</taxon>
        <taxon>Preaxostyla</taxon>
        <taxon>Oxymonadida</taxon>
        <taxon>Streblomastigidae</taxon>
        <taxon>Streblomastix</taxon>
    </lineage>
</organism>
<dbReference type="PROSITE" id="PS00061">
    <property type="entry name" value="ADH_SHORT"/>
    <property type="match status" value="1"/>
</dbReference>